<evidence type="ECO:0000313" key="2">
    <source>
        <dbReference type="EMBL" id="KAG7374342.1"/>
    </source>
</evidence>
<accession>A0A9K3M5B2</accession>
<feature type="region of interest" description="Disordered" evidence="1">
    <location>
        <begin position="1645"/>
        <end position="1666"/>
    </location>
</feature>
<feature type="region of interest" description="Disordered" evidence="1">
    <location>
        <begin position="1514"/>
        <end position="1534"/>
    </location>
</feature>
<name>A0A9K3M5B2_9STRA</name>
<feature type="region of interest" description="Disordered" evidence="1">
    <location>
        <begin position="1579"/>
        <end position="1600"/>
    </location>
</feature>
<feature type="region of interest" description="Disordered" evidence="1">
    <location>
        <begin position="1678"/>
        <end position="1699"/>
    </location>
</feature>
<reference evidence="2" key="2">
    <citation type="submission" date="2021-04" db="EMBL/GenBank/DDBJ databases">
        <authorList>
            <person name="Podell S."/>
        </authorList>
    </citation>
    <scope>NUCLEOTIDE SEQUENCE</scope>
    <source>
        <strain evidence="2">Hildebrandi</strain>
    </source>
</reference>
<dbReference type="OrthoDB" id="49144at2759"/>
<comment type="caution">
    <text evidence="2">The sequence shown here is derived from an EMBL/GenBank/DDBJ whole genome shotgun (WGS) entry which is preliminary data.</text>
</comment>
<feature type="compositionally biased region" description="Polar residues" evidence="1">
    <location>
        <begin position="947"/>
        <end position="956"/>
    </location>
</feature>
<feature type="region of interest" description="Disordered" evidence="1">
    <location>
        <begin position="212"/>
        <end position="233"/>
    </location>
</feature>
<gene>
    <name evidence="2" type="ORF">IV203_013437</name>
</gene>
<feature type="compositionally biased region" description="Basic residues" evidence="1">
    <location>
        <begin position="965"/>
        <end position="974"/>
    </location>
</feature>
<organism evidence="2 3">
    <name type="scientific">Nitzschia inconspicua</name>
    <dbReference type="NCBI Taxonomy" id="303405"/>
    <lineage>
        <taxon>Eukaryota</taxon>
        <taxon>Sar</taxon>
        <taxon>Stramenopiles</taxon>
        <taxon>Ochrophyta</taxon>
        <taxon>Bacillariophyta</taxon>
        <taxon>Bacillariophyceae</taxon>
        <taxon>Bacillariophycidae</taxon>
        <taxon>Bacillariales</taxon>
        <taxon>Bacillariaceae</taxon>
        <taxon>Nitzschia</taxon>
    </lineage>
</organism>
<feature type="compositionally biased region" description="Polar residues" evidence="1">
    <location>
        <begin position="212"/>
        <end position="226"/>
    </location>
</feature>
<feature type="region of interest" description="Disordered" evidence="1">
    <location>
        <begin position="1744"/>
        <end position="1765"/>
    </location>
</feature>
<feature type="region of interest" description="Disordered" evidence="1">
    <location>
        <begin position="1612"/>
        <end position="1633"/>
    </location>
</feature>
<evidence type="ECO:0000256" key="1">
    <source>
        <dbReference type="SAM" id="MobiDB-lite"/>
    </source>
</evidence>
<feature type="compositionally biased region" description="Basic and acidic residues" evidence="1">
    <location>
        <begin position="375"/>
        <end position="393"/>
    </location>
</feature>
<proteinExistence type="predicted"/>
<feature type="region of interest" description="Disordered" evidence="1">
    <location>
        <begin position="947"/>
        <end position="987"/>
    </location>
</feature>
<protein>
    <submittedName>
        <fullName evidence="2">Uncharacterized protein</fullName>
    </submittedName>
</protein>
<sequence>MNNDDLPPVRLTFETATTEIQEVNEKDNDGQPRSTRPPPTIPRHRTQLFSGGSLKANLTAATDELNIRRDPVLEAVAAGAAVRKAKQQALRRHEQEQRITSLVTPASCHSTNEWTLSLRRFVTAAASTAKTVAHVTAPVLHDATQVVVASATEFVHDVQMEYNKETSNETGHNNNNNNDDDDKSASLLATPRSSNSTKGSLLAETIVTSLKQMPCPSSTSNRLSPTNQPPLPSLPDIAETIEEFDPKLNDKKGSKTTIIIPAEERESTSSAGIDIIESTTINLDITKESAAADEYLAKSEYAKYKLGLATDVDQNSSKAAIAHGDDTATEESLELLPNDKCDDDNDGVGADLAQVFAQVDSQLSLICADIMSDDIKGGKATDNEKDAVDREDSLNASQNSDTAAPEEEDLDPEEKGNAGSVDGQNTIESTSVEHSDQSVPGDESMLKTKMENEDHVIEGFLSTEAHNEEEKSSSIVTGLDRENSDGLGTMDDEAALGTPDSILQWLPNPFGSRSGKPADTHVETTIGTPSDADIAVETLSTYDNVPTAFTAATQAIRNFHANVQTLRECETNEQKEMCRIVCDDNYKAACKLVAEVGSEMDDQDFQARLIDDLRRLRELQKTFFADIPVQTWHRRGLKVELDDSSDSRGSLRDANSSEEQKSAEQVADPKSQPSVNDEVTSKDENDPVGIACVEKKDLVAGNNAFVQRCDGYDKRDHELVTTTETIVDQSHEIKSPHNLSWTQLRAVEESVARHATSHDGKESFFVDHESEKIYESVRGEKRVNDHVASKDPVATVEFAEAKRSLSSLDNPFKDKKAAITFIVSKIMGCDVEIKERQGNVTSLQSLGALDETLRESVFNRFNDENSSATSLSTPTLDGVLSQSDDIEESFELSSEDEISLFDFIPPKHTIMTTESGQQLARGPKADDCRKQSFVKQFSYGSFNDSLGSVSTRQKSVGSRSLSASPRRRGRRLRRRGDSKGSIRSLIPTTPIRSPYYSPVEERSLNDGRPTELTISDRGGELVGWDRETNAYYSLNVPDCEEMTEGLVDRTGLLDEGLMTFSSLEDVDFLLKNPLRAKRNPRYKDTGFLLWRQLLANFKHGEVWKDLLANSTSIAYEYNTQFEEDEDSSAATVRSVLCRLAPNDVELRCRFTSELEPTKYDGFSPLAQYLCDLGPSPTLFHGESKEKNMQSVEPLRHKLPNGEDERKVDDNIDANDLRIAEILRREAQILQQKLARIVSYVGHFASQNCASSANFLDLSWSISVKDRDAIQEKAKRKYDGDILAVKDILRGQITFPDEGTLICGLHALQLISKGERKPSLWNDLPKFEIIRMKNLFRASSIGKGYFEALPTGYRHILLNIRFDNGFVAELQFQLAQLFGILGNDGYALHKDIVLFQHGKQSETVVRIRACEQLSPDAAGVKAPGSDIYLKTANTFIHNLLQPHLPLQKEHVPASLGEEGMEASNNVIESTAASLPAASDIKDSTASDPVHGIPPPLAAGGGGGIAAMAAQAALKKAQAKTTEEDNPPPLAAGGGGGIAAMAAQAALKKAQAKTTEEDNPPPLAAGGGGGIAAMAAQAALKKAQAKTTEEDNPPPLAAGGGGGIAAMAAQAALKKAQAKTTEEDNPPPLAAGGGGGIAAMAAQAALKKAQAKTTEEDNPPPLAAGGGGGIAAMAAQAALKKAQAKTTEEDNPPPLAAGGGGGIAAMAAQAALKKAQAKTTEEDNPPPLAAGGGGGIAAMAAQAALKKAQAKTTEEDNPPPLAAGGGGGIAAMAAQAALKKAQAKTTEEDNPTPLAAGGGGGIAAMAAQAALKKAQAKTTEEDNPPPLAAGGGGGIAAMAAQAALKKALSSDSWIGVVPHQLNYNFEKPSTVNWSNNNVTTQDIVSVSSDLSLIHSIFEAGITAAISNPRDLPTFYCVYLLSNHIQMLLNGKSTSVNEGILREMSCFSRKLLLRSLSISNQATSVGMVGWLEYGTSNMLERSLRLPFEILWQLSCNLASIGDWDGAVSVLSSLVVRCKEDLSHCHPTTLAVMLDLAGALSKSRNTQDASSITSMVSNLLSSFLGEQEQLFFDQRRFEAETTLDTENVVYFDNTVDALTTMHAFAMDLQNTLTRSFLRVLGPEDHITLLNHSLVADAITVVANCLASSERQKNPSESIGGARYFWLLAYSHYEIAFKGWVRILSLSNPFPASTVCSIARCLQEIDKMDQAIAILETLASCLEKKIDIDKENNHSERDEEADTAEFVLEAEVNWQEEQIRVNCLWTLAVMTARRSPDERGRQRAFSLLHTASLALQRTLRSQDLDDETRKACLALYYTVEDEALALFEPLQQLSIPEAPKPAPVDAPVRTKKASWEVTTPMREKRQEWTSPRKKRLAMGAAENKQDANAFVQLV</sequence>
<feature type="region of interest" description="Disordered" evidence="1">
    <location>
        <begin position="17"/>
        <end position="44"/>
    </location>
</feature>
<keyword evidence="3" id="KW-1185">Reference proteome</keyword>
<feature type="compositionally biased region" description="Basic and acidic residues" evidence="1">
    <location>
        <begin position="639"/>
        <end position="651"/>
    </location>
</feature>
<evidence type="ECO:0000313" key="3">
    <source>
        <dbReference type="Proteomes" id="UP000693970"/>
    </source>
</evidence>
<dbReference type="EMBL" id="JAGRRH010000001">
    <property type="protein sequence ID" value="KAG7374342.1"/>
    <property type="molecule type" value="Genomic_DNA"/>
</dbReference>
<feature type="region of interest" description="Disordered" evidence="1">
    <location>
        <begin position="2353"/>
        <end position="2374"/>
    </location>
</feature>
<reference evidence="2" key="1">
    <citation type="journal article" date="2021" name="Sci. Rep.">
        <title>Diploid genomic architecture of Nitzschia inconspicua, an elite biomass production diatom.</title>
        <authorList>
            <person name="Oliver A."/>
            <person name="Podell S."/>
            <person name="Pinowska A."/>
            <person name="Traller J.C."/>
            <person name="Smith S.R."/>
            <person name="McClure R."/>
            <person name="Beliaev A."/>
            <person name="Bohutskyi P."/>
            <person name="Hill E.A."/>
            <person name="Rabines A."/>
            <person name="Zheng H."/>
            <person name="Allen L.Z."/>
            <person name="Kuo A."/>
            <person name="Grigoriev I.V."/>
            <person name="Allen A.E."/>
            <person name="Hazlebeck D."/>
            <person name="Allen E.E."/>
        </authorList>
    </citation>
    <scope>NUCLEOTIDE SEQUENCE</scope>
    <source>
        <strain evidence="2">Hildebrandi</strain>
    </source>
</reference>
<feature type="region of interest" description="Disordered" evidence="1">
    <location>
        <begin position="1546"/>
        <end position="1567"/>
    </location>
</feature>
<feature type="region of interest" description="Disordered" evidence="1">
    <location>
        <begin position="639"/>
        <end position="687"/>
    </location>
</feature>
<feature type="region of interest" description="Disordered" evidence="1">
    <location>
        <begin position="164"/>
        <end position="200"/>
    </location>
</feature>
<dbReference type="Proteomes" id="UP000693970">
    <property type="component" value="Unassembled WGS sequence"/>
</dbReference>
<feature type="region of interest" description="Disordered" evidence="1">
    <location>
        <begin position="1711"/>
        <end position="1732"/>
    </location>
</feature>
<feature type="region of interest" description="Disordered" evidence="1">
    <location>
        <begin position="375"/>
        <end position="443"/>
    </location>
</feature>